<dbReference type="InterPro" id="IPR001611">
    <property type="entry name" value="Leu-rich_rpt"/>
</dbReference>
<dbReference type="CDD" id="cd00116">
    <property type="entry name" value="LRR_RI"/>
    <property type="match status" value="1"/>
</dbReference>
<name>A0A1Y2GYF7_9FUNG</name>
<dbReference type="Pfam" id="PF13516">
    <property type="entry name" value="LRR_6"/>
    <property type="match status" value="13"/>
</dbReference>
<dbReference type="GeneID" id="33561767"/>
<organism evidence="1 2">
    <name type="scientific">Lobosporangium transversale</name>
    <dbReference type="NCBI Taxonomy" id="64571"/>
    <lineage>
        <taxon>Eukaryota</taxon>
        <taxon>Fungi</taxon>
        <taxon>Fungi incertae sedis</taxon>
        <taxon>Mucoromycota</taxon>
        <taxon>Mortierellomycotina</taxon>
        <taxon>Mortierellomycetes</taxon>
        <taxon>Mortierellales</taxon>
        <taxon>Mortierellaceae</taxon>
        <taxon>Lobosporangium</taxon>
    </lineage>
</organism>
<dbReference type="InterPro" id="IPR052394">
    <property type="entry name" value="LRR-containing"/>
</dbReference>
<evidence type="ECO:0008006" key="3">
    <source>
        <dbReference type="Google" id="ProtNLM"/>
    </source>
</evidence>
<dbReference type="Proteomes" id="UP000193648">
    <property type="component" value="Unassembled WGS sequence"/>
</dbReference>
<dbReference type="SUPFAM" id="SSF52047">
    <property type="entry name" value="RNI-like"/>
    <property type="match status" value="2"/>
</dbReference>
<dbReference type="SMART" id="SM00368">
    <property type="entry name" value="LRR_RI"/>
    <property type="match status" value="15"/>
</dbReference>
<evidence type="ECO:0000313" key="1">
    <source>
        <dbReference type="EMBL" id="ORZ26801.1"/>
    </source>
</evidence>
<dbReference type="AlphaFoldDB" id="A0A1Y2GYF7"/>
<accession>A0A1Y2GYF7</accession>
<gene>
    <name evidence="1" type="ORF">BCR41DRAFT_206121</name>
</gene>
<dbReference type="OrthoDB" id="120976at2759"/>
<keyword evidence="2" id="KW-1185">Reference proteome</keyword>
<dbReference type="InParanoid" id="A0A1Y2GYF7"/>
<dbReference type="EMBL" id="MCFF01000006">
    <property type="protein sequence ID" value="ORZ26801.1"/>
    <property type="molecule type" value="Genomic_DNA"/>
</dbReference>
<sequence length="1005" mass="108675">MTEHHYQQFRKDGIIEEVCVRIASTFAINGSPSFCVGLQDIGDVFPDAQRFKLDGLPVPFLTDPYGNRIEPPCISFYPHRILDVITKAPQSSNESTINYLPTSSNSAHLASQVPLLPSPNLIQSLNPLHTIHSSAQFEAIISKLEKIAGLLLEAKEKDNKMSDILLQAKEKDDRLIALLLEAKEKDSEITKLQNMLMPELNTKEEDVNKGHQAPKSLAILQKHAHTILSQQLELHECPIPRLFILLPVDNTKWDPLNVVRNKFRLHFLCECGDHSAMTSKSSQSPIHITKHDGYEVRDSTEFFRKYGKYMFILLQWLKFGVHSSASLESVPYLINPGIDRSIDYMQSLSRQDPALSNITAIDDYEGLVGAEFRRLSTFLRSKDEDKKFGNLSRIATEAGHVKWVCLDHYIATYRGKGQKAFESAVRMNGGKYDLHLGKAVITLKSRDRVERFLDALTNARRVYELDITFDWDWTETDLEAFESALTLSSVLILRLGLGRAPGSVSRKAFLTSTQHEALVRIMELSNIKTIHIVLPLEFITLLSLQLKPAHLHKLSFKMNAQSIGASELLVLVNTLKANAALTILDLKSSSIGKEGALALSEALKTNTTLITLGLRGNSIGDEGALALSGSLKVNTTLTTLGLDNNFIGEEGVLSLSEALKVNTALSVLELRANSVGKKGALGLSEALKANTTLTTLDLWCNSVGKEGALVLSEALKTNTTLSILDLGINSIGDEGARALSEVLKANTTLATLRLGSNSIGDAGALSLSEALKANTTLATLRLGCNSIGKEGAISLSEVLKINKNLATLDLRDNAIGKEGALALSEVLKVNTTLTALDLEENSVGKEGTLALSEALKVNVALTILDLGVNSFGAEEAVALSEALKANMKLTTLSLMSNSIGEEGARALSEALKANTALTSLNLASNSIGDGGALALSGALKTNTTLTTLNLEANLVGDEGALSLSESLKVNTSLSTLRLGRNSFGKEGALALLEACRANAALTVYK</sequence>
<dbReference type="RefSeq" id="XP_021884564.1">
    <property type="nucleotide sequence ID" value="XM_022019923.1"/>
</dbReference>
<reference evidence="1 2" key="1">
    <citation type="submission" date="2016-07" db="EMBL/GenBank/DDBJ databases">
        <title>Pervasive Adenine N6-methylation of Active Genes in Fungi.</title>
        <authorList>
            <consortium name="DOE Joint Genome Institute"/>
            <person name="Mondo S.J."/>
            <person name="Dannebaum R.O."/>
            <person name="Kuo R.C."/>
            <person name="Labutti K."/>
            <person name="Haridas S."/>
            <person name="Kuo A."/>
            <person name="Salamov A."/>
            <person name="Ahrendt S.R."/>
            <person name="Lipzen A."/>
            <person name="Sullivan W."/>
            <person name="Andreopoulos W.B."/>
            <person name="Clum A."/>
            <person name="Lindquist E."/>
            <person name="Daum C."/>
            <person name="Ramamoorthy G.K."/>
            <person name="Gryganskyi A."/>
            <person name="Culley D."/>
            <person name="Magnuson J.K."/>
            <person name="James T.Y."/>
            <person name="O'Malley M.A."/>
            <person name="Stajich J.E."/>
            <person name="Spatafora J.W."/>
            <person name="Visel A."/>
            <person name="Grigoriev I.V."/>
        </authorList>
    </citation>
    <scope>NUCLEOTIDE SEQUENCE [LARGE SCALE GENOMIC DNA]</scope>
    <source>
        <strain evidence="1 2">NRRL 3116</strain>
    </source>
</reference>
<dbReference type="PANTHER" id="PTHR24114">
    <property type="entry name" value="LEUCINE RICH REPEAT FAMILY PROTEIN"/>
    <property type="match status" value="1"/>
</dbReference>
<comment type="caution">
    <text evidence="1">The sequence shown here is derived from an EMBL/GenBank/DDBJ whole genome shotgun (WGS) entry which is preliminary data.</text>
</comment>
<evidence type="ECO:0000313" key="2">
    <source>
        <dbReference type="Proteomes" id="UP000193648"/>
    </source>
</evidence>
<protein>
    <recommendedName>
        <fullName evidence="3">RNI-like protein</fullName>
    </recommendedName>
</protein>
<dbReference type="PANTHER" id="PTHR24114:SF2">
    <property type="entry name" value="F-BOX DOMAIN-CONTAINING PROTEIN-RELATED"/>
    <property type="match status" value="1"/>
</dbReference>
<proteinExistence type="predicted"/>
<dbReference type="InterPro" id="IPR032675">
    <property type="entry name" value="LRR_dom_sf"/>
</dbReference>
<dbReference type="STRING" id="64571.A0A1Y2GYF7"/>
<dbReference type="Gene3D" id="3.80.10.10">
    <property type="entry name" value="Ribonuclease Inhibitor"/>
    <property type="match status" value="4"/>
</dbReference>